<keyword evidence="3" id="KW-1185">Reference proteome</keyword>
<comment type="caution">
    <text evidence="2">The sequence shown here is derived from an EMBL/GenBank/DDBJ whole genome shotgun (WGS) entry which is preliminary data.</text>
</comment>
<feature type="compositionally biased region" description="Basic and acidic residues" evidence="1">
    <location>
        <begin position="87"/>
        <end position="115"/>
    </location>
</feature>
<gene>
    <name evidence="2" type="ORF">JOF46_000522</name>
</gene>
<proteinExistence type="predicted"/>
<dbReference type="Proteomes" id="UP000766570">
    <property type="component" value="Unassembled WGS sequence"/>
</dbReference>
<evidence type="ECO:0000256" key="1">
    <source>
        <dbReference type="SAM" id="MobiDB-lite"/>
    </source>
</evidence>
<evidence type="ECO:0000313" key="2">
    <source>
        <dbReference type="EMBL" id="MBP2372610.1"/>
    </source>
</evidence>
<organism evidence="2 3">
    <name type="scientific">Paeniglutamicibacter psychrophenolicus</name>
    <dbReference type="NCBI Taxonomy" id="257454"/>
    <lineage>
        <taxon>Bacteria</taxon>
        <taxon>Bacillati</taxon>
        <taxon>Actinomycetota</taxon>
        <taxon>Actinomycetes</taxon>
        <taxon>Micrococcales</taxon>
        <taxon>Micrococcaceae</taxon>
        <taxon>Paeniglutamicibacter</taxon>
    </lineage>
</organism>
<name>A0ABS4W8V6_9MICC</name>
<protein>
    <submittedName>
        <fullName evidence="2">Uncharacterized protein</fullName>
    </submittedName>
</protein>
<reference evidence="2 3" key="1">
    <citation type="submission" date="2021-03" db="EMBL/GenBank/DDBJ databases">
        <title>Sequencing the genomes of 1000 actinobacteria strains.</title>
        <authorList>
            <person name="Klenk H.-P."/>
        </authorList>
    </citation>
    <scope>NUCLEOTIDE SEQUENCE [LARGE SCALE GENOMIC DNA]</scope>
    <source>
        <strain evidence="2 3">DSM 15454</strain>
    </source>
</reference>
<accession>A0ABS4W8V6</accession>
<dbReference type="EMBL" id="JAGIOE010000001">
    <property type="protein sequence ID" value="MBP2372610.1"/>
    <property type="molecule type" value="Genomic_DNA"/>
</dbReference>
<sequence length="131" mass="14763">MGRIIHNALRIEAGGCNVRVKFGSVQHWWIRRGRVAPIRAVAGPQRQYRWLPGTIMGGPQSVEYSQRRFLLPAAMSPRGSAINTREYSLKETRPFRVRPRDQVGGDRRSMSEPGHKSSRCFENLGSCGSGR</sequence>
<feature type="region of interest" description="Disordered" evidence="1">
    <location>
        <begin position="82"/>
        <end position="131"/>
    </location>
</feature>
<evidence type="ECO:0000313" key="3">
    <source>
        <dbReference type="Proteomes" id="UP000766570"/>
    </source>
</evidence>